<evidence type="ECO:0000313" key="2">
    <source>
        <dbReference type="EMBL" id="CEM28634.1"/>
    </source>
</evidence>
<dbReference type="VEuPathDB" id="CryptoDB:Vbra_17738"/>
<dbReference type="EMBL" id="CDMY01000656">
    <property type="protein sequence ID" value="CEM28634.1"/>
    <property type="molecule type" value="Genomic_DNA"/>
</dbReference>
<dbReference type="AlphaFoldDB" id="A0A0G4GG92"/>
<feature type="compositionally biased region" description="Pro residues" evidence="1">
    <location>
        <begin position="76"/>
        <end position="86"/>
    </location>
</feature>
<evidence type="ECO:0000313" key="3">
    <source>
        <dbReference type="Proteomes" id="UP000041254"/>
    </source>
</evidence>
<keyword evidence="3" id="KW-1185">Reference proteome</keyword>
<protein>
    <submittedName>
        <fullName evidence="2">Uncharacterized protein</fullName>
    </submittedName>
</protein>
<feature type="compositionally biased region" description="Low complexity" evidence="1">
    <location>
        <begin position="120"/>
        <end position="137"/>
    </location>
</feature>
<reference evidence="2 3" key="1">
    <citation type="submission" date="2014-11" db="EMBL/GenBank/DDBJ databases">
        <authorList>
            <person name="Zhu J."/>
            <person name="Qi W."/>
            <person name="Song R."/>
        </authorList>
    </citation>
    <scope>NUCLEOTIDE SEQUENCE [LARGE SCALE GENOMIC DNA]</scope>
</reference>
<organism evidence="2 3">
    <name type="scientific">Vitrella brassicaformis (strain CCMP3155)</name>
    <dbReference type="NCBI Taxonomy" id="1169540"/>
    <lineage>
        <taxon>Eukaryota</taxon>
        <taxon>Sar</taxon>
        <taxon>Alveolata</taxon>
        <taxon>Colpodellida</taxon>
        <taxon>Vitrellaceae</taxon>
        <taxon>Vitrella</taxon>
    </lineage>
</organism>
<feature type="region of interest" description="Disordered" evidence="1">
    <location>
        <begin position="112"/>
        <end position="147"/>
    </location>
</feature>
<feature type="region of interest" description="Disordered" evidence="1">
    <location>
        <begin position="64"/>
        <end position="99"/>
    </location>
</feature>
<name>A0A0G4GG92_VITBC</name>
<dbReference type="Proteomes" id="UP000041254">
    <property type="component" value="Unassembled WGS sequence"/>
</dbReference>
<gene>
    <name evidence="2" type="ORF">Vbra_17738</name>
</gene>
<dbReference type="InParanoid" id="A0A0G4GG92"/>
<sequence length="225" mass="24871">MSQRGEPASAASAAAAAPVPQGQSVYRQVGRYLYEGDRLIYRISREGEHVPYATYEDDPFAALVGEDEGGWTPGRRTPPTPVTPPESRPRLARSPADLERWRLADERLAREEARQRERQLQPAAAARGGGPSRPFAATPTTMHTQGAGARQPLAHPRMHCPPMAAYAHFMHPMARTQHTRVPIHRVPSPEDDCCWLCSCCRWLAASLCGPQSDNRAYSKKKSCCC</sequence>
<feature type="compositionally biased region" description="Low complexity" evidence="1">
    <location>
        <begin position="8"/>
        <end position="17"/>
    </location>
</feature>
<feature type="region of interest" description="Disordered" evidence="1">
    <location>
        <begin position="1"/>
        <end position="22"/>
    </location>
</feature>
<accession>A0A0G4GG92</accession>
<evidence type="ECO:0000256" key="1">
    <source>
        <dbReference type="SAM" id="MobiDB-lite"/>
    </source>
</evidence>
<proteinExistence type="predicted"/>